<sequence>MKESTYKTPCGTIHYWSGILSLDTTTLVFLPGLTADHRLFDKQVEYFEGKYNIIVWDAPAHASSWPFQFDFDLFDKAKWLNEILEKEEIIKPIIIGQSMGGYVGQAYAQLYPDRLAGFISIDSAPLQRNYVTAVEIWLLKRMEPIYTHYPWKLLLKSGTEGVATSNYGRNLMKEMMLVYDGDQHRYAQIAGHGFRILAEAMEKDLPYEIKCPSLLICGTKDHAGSCIRYNRAWHQKTKIPLKWIEGAGHNSNTDKPEMINSLIEEFLLIWKDLDNFQFY</sequence>
<dbReference type="RefSeq" id="WP_156352538.1">
    <property type="nucleotide sequence ID" value="NZ_CACRST010000007.1"/>
</dbReference>
<feature type="domain" description="AB hydrolase-1" evidence="1">
    <location>
        <begin position="26"/>
        <end position="254"/>
    </location>
</feature>
<organism evidence="2">
    <name type="scientific">Blautia glucerasea</name>
    <dbReference type="NCBI Taxonomy" id="536633"/>
    <lineage>
        <taxon>Bacteria</taxon>
        <taxon>Bacillati</taxon>
        <taxon>Bacillota</taxon>
        <taxon>Clostridia</taxon>
        <taxon>Lachnospirales</taxon>
        <taxon>Lachnospiraceae</taxon>
        <taxon>Blautia</taxon>
    </lineage>
</organism>
<dbReference type="AlphaFoldDB" id="A0A6N2RDP1"/>
<dbReference type="InterPro" id="IPR050266">
    <property type="entry name" value="AB_hydrolase_sf"/>
</dbReference>
<dbReference type="EMBL" id="CACRST010000007">
    <property type="protein sequence ID" value="VYS78774.1"/>
    <property type="molecule type" value="Genomic_DNA"/>
</dbReference>
<dbReference type="InterPro" id="IPR029058">
    <property type="entry name" value="AB_hydrolase_fold"/>
</dbReference>
<dbReference type="Pfam" id="PF00561">
    <property type="entry name" value="Abhydrolase_1"/>
    <property type="match status" value="1"/>
</dbReference>
<dbReference type="GO" id="GO:0047570">
    <property type="term" value="F:3-oxoadipate enol-lactonase activity"/>
    <property type="evidence" value="ECO:0007669"/>
    <property type="project" value="UniProtKB-EC"/>
</dbReference>
<dbReference type="SUPFAM" id="SSF53474">
    <property type="entry name" value="alpha/beta-Hydrolases"/>
    <property type="match status" value="1"/>
</dbReference>
<reference evidence="2" key="1">
    <citation type="submission" date="2019-11" db="EMBL/GenBank/DDBJ databases">
        <authorList>
            <person name="Feng L."/>
        </authorList>
    </citation>
    <scope>NUCLEOTIDE SEQUENCE</scope>
    <source>
        <strain evidence="2">BgluceraseaLFYP119</strain>
    </source>
</reference>
<proteinExistence type="predicted"/>
<dbReference type="InterPro" id="IPR000073">
    <property type="entry name" value="AB_hydrolase_1"/>
</dbReference>
<gene>
    <name evidence="2" type="primary">catD</name>
    <name evidence="2" type="ORF">BGLFYP119_00586</name>
</gene>
<dbReference type="PANTHER" id="PTHR43798">
    <property type="entry name" value="MONOACYLGLYCEROL LIPASE"/>
    <property type="match status" value="1"/>
</dbReference>
<keyword evidence="2" id="KW-0378">Hydrolase</keyword>
<protein>
    <submittedName>
        <fullName evidence="2">3-oxoadipate enol-lactonase 2</fullName>
        <ecNumber evidence="2">3.1.1.24</ecNumber>
    </submittedName>
</protein>
<evidence type="ECO:0000259" key="1">
    <source>
        <dbReference type="Pfam" id="PF00561"/>
    </source>
</evidence>
<dbReference type="Gene3D" id="3.40.50.1820">
    <property type="entry name" value="alpha/beta hydrolase"/>
    <property type="match status" value="1"/>
</dbReference>
<evidence type="ECO:0000313" key="2">
    <source>
        <dbReference type="EMBL" id="VYS78774.1"/>
    </source>
</evidence>
<name>A0A6N2RDP1_9FIRM</name>
<accession>A0A6N2RDP1</accession>
<dbReference type="EC" id="3.1.1.24" evidence="2"/>